<name>A0A2S0UMA6_9RHOB</name>
<protein>
    <submittedName>
        <fullName evidence="1">Uncharacterized protein</fullName>
    </submittedName>
</protein>
<dbReference type="EMBL" id="CP028918">
    <property type="protein sequence ID" value="AWB48948.1"/>
    <property type="molecule type" value="Genomic_DNA"/>
</dbReference>
<organism evidence="1 2">
    <name type="scientific">Paragemmobacter aquarius</name>
    <dbReference type="NCBI Taxonomy" id="2169400"/>
    <lineage>
        <taxon>Bacteria</taxon>
        <taxon>Pseudomonadati</taxon>
        <taxon>Pseudomonadota</taxon>
        <taxon>Alphaproteobacteria</taxon>
        <taxon>Rhodobacterales</taxon>
        <taxon>Paracoccaceae</taxon>
        <taxon>Paragemmobacter</taxon>
    </lineage>
</organism>
<gene>
    <name evidence="1" type="ORF">HYN69_10960</name>
</gene>
<sequence>MLIEVGKRPGETRCRFSVFGSRGLETRDNMARGAGEDAPEALVGTTGRFFEVAAARMATAIDRLETGSAAEVRAAQKAIRELRLALWMLVDERTRVERLRNKIAGLVGDGDSGSGGERRLELDAARDEIGRRLAGLRAAGDG</sequence>
<evidence type="ECO:0000313" key="2">
    <source>
        <dbReference type="Proteomes" id="UP000244496"/>
    </source>
</evidence>
<proteinExistence type="predicted"/>
<dbReference type="RefSeq" id="WP_108435767.1">
    <property type="nucleotide sequence ID" value="NZ_CP028918.1"/>
</dbReference>
<evidence type="ECO:0000313" key="1">
    <source>
        <dbReference type="EMBL" id="AWB48948.1"/>
    </source>
</evidence>
<reference evidence="1 2" key="1">
    <citation type="submission" date="2018-04" db="EMBL/GenBank/DDBJ databases">
        <title>Genome sequencing of Gemmobacter.</title>
        <authorList>
            <person name="Yi H."/>
            <person name="Baek M.-G."/>
        </authorList>
    </citation>
    <scope>NUCLEOTIDE SEQUENCE [LARGE SCALE GENOMIC DNA]</scope>
    <source>
        <strain evidence="1 2">HYN0069</strain>
    </source>
</reference>
<keyword evidence="2" id="KW-1185">Reference proteome</keyword>
<accession>A0A2S0UMA6</accession>
<dbReference type="AlphaFoldDB" id="A0A2S0UMA6"/>
<dbReference type="OrthoDB" id="7873197at2"/>
<dbReference type="KEGG" id="geh:HYN69_10960"/>
<dbReference type="Proteomes" id="UP000244496">
    <property type="component" value="Chromosome"/>
</dbReference>